<feature type="domain" description="Helicase ATP-binding" evidence="16">
    <location>
        <begin position="275"/>
        <end position="440"/>
    </location>
</feature>
<dbReference type="GO" id="GO:0006310">
    <property type="term" value="P:DNA recombination"/>
    <property type="evidence" value="ECO:0007669"/>
    <property type="project" value="UniProtKB-UniRule"/>
</dbReference>
<gene>
    <name evidence="18" type="ORF">CNE99_00090</name>
</gene>
<evidence type="ECO:0000256" key="10">
    <source>
        <dbReference type="ARBA" id="ARBA00023204"/>
    </source>
</evidence>
<evidence type="ECO:0000256" key="11">
    <source>
        <dbReference type="ARBA" id="ARBA00023235"/>
    </source>
</evidence>
<dbReference type="SMART" id="SM00487">
    <property type="entry name" value="DEXDc"/>
    <property type="match status" value="1"/>
</dbReference>
<organism evidence="18 19">
    <name type="scientific">OM182 bacterium MED-G24</name>
    <dbReference type="NCBI Taxonomy" id="1986255"/>
    <lineage>
        <taxon>Bacteria</taxon>
        <taxon>Pseudomonadati</taxon>
        <taxon>Pseudomonadota</taxon>
        <taxon>Gammaproteobacteria</taxon>
        <taxon>OMG group</taxon>
        <taxon>OM182 clade</taxon>
    </lineage>
</organism>
<dbReference type="GO" id="GO:0005524">
    <property type="term" value="F:ATP binding"/>
    <property type="evidence" value="ECO:0007669"/>
    <property type="project" value="UniProtKB-KW"/>
</dbReference>
<comment type="function">
    <text evidence="15">Plays a critical role in recombination and DNA repair. Helps process Holliday junction intermediates to mature products by catalyzing branch migration. Has replication fork regression activity, unwinds stalled or blocked replication forks to make a HJ that can be resolved. Has a DNA unwinding activity characteristic of a DNA helicase with 3'-5' polarity.</text>
</comment>
<dbReference type="Gene3D" id="3.40.50.300">
    <property type="entry name" value="P-loop containing nucleotide triphosphate hydrolases"/>
    <property type="match status" value="2"/>
</dbReference>
<dbReference type="CDD" id="cd17992">
    <property type="entry name" value="DEXHc_RecG"/>
    <property type="match status" value="1"/>
</dbReference>
<keyword evidence="8" id="KW-0238">DNA-binding</keyword>
<evidence type="ECO:0000256" key="8">
    <source>
        <dbReference type="ARBA" id="ARBA00023125"/>
    </source>
</evidence>
<dbReference type="InterPro" id="IPR014001">
    <property type="entry name" value="Helicase_ATP-bd"/>
</dbReference>
<evidence type="ECO:0000259" key="17">
    <source>
        <dbReference type="PROSITE" id="PS51194"/>
    </source>
</evidence>
<dbReference type="NCBIfam" id="TIGR00643">
    <property type="entry name" value="recG"/>
    <property type="match status" value="1"/>
</dbReference>
<dbReference type="Gene3D" id="2.40.50.140">
    <property type="entry name" value="Nucleic acid-binding proteins"/>
    <property type="match status" value="1"/>
</dbReference>
<dbReference type="CDD" id="cd04488">
    <property type="entry name" value="RecG_wedge_OBF"/>
    <property type="match status" value="1"/>
</dbReference>
<comment type="caution">
    <text evidence="18">The sequence shown here is derived from an EMBL/GenBank/DDBJ whole genome shotgun (WGS) entry which is preliminary data.</text>
</comment>
<keyword evidence="4 15" id="KW-0227">DNA damage</keyword>
<reference evidence="18 19" key="1">
    <citation type="submission" date="2017-08" db="EMBL/GenBank/DDBJ databases">
        <title>Fine stratification of microbial communities through a metagenomic profile of the photic zone.</title>
        <authorList>
            <person name="Haro-Moreno J.M."/>
            <person name="Lopez-Perez M."/>
            <person name="De La Torre J."/>
            <person name="Picazo A."/>
            <person name="Camacho A."/>
            <person name="Rodriguez-Valera F."/>
        </authorList>
    </citation>
    <scope>NUCLEOTIDE SEQUENCE [LARGE SCALE GENOMIC DNA]</scope>
    <source>
        <strain evidence="18">MED-G24</strain>
    </source>
</reference>
<dbReference type="GO" id="GO:0043138">
    <property type="term" value="F:3'-5' DNA helicase activity"/>
    <property type="evidence" value="ECO:0007669"/>
    <property type="project" value="UniProtKB-EC"/>
</dbReference>
<evidence type="ECO:0000256" key="6">
    <source>
        <dbReference type="ARBA" id="ARBA00022806"/>
    </source>
</evidence>
<dbReference type="GO" id="GO:0016887">
    <property type="term" value="F:ATP hydrolysis activity"/>
    <property type="evidence" value="ECO:0007669"/>
    <property type="project" value="RHEA"/>
</dbReference>
<dbReference type="InterPro" id="IPR047112">
    <property type="entry name" value="RecG/Mfd"/>
</dbReference>
<dbReference type="Pfam" id="PF17191">
    <property type="entry name" value="RecG_wedge"/>
    <property type="match status" value="1"/>
</dbReference>
<evidence type="ECO:0000256" key="5">
    <source>
        <dbReference type="ARBA" id="ARBA00022801"/>
    </source>
</evidence>
<evidence type="ECO:0000256" key="3">
    <source>
        <dbReference type="ARBA" id="ARBA00022741"/>
    </source>
</evidence>
<dbReference type="InterPro" id="IPR011545">
    <property type="entry name" value="DEAD/DEAH_box_helicase_dom"/>
</dbReference>
<dbReference type="GO" id="GO:0003677">
    <property type="term" value="F:DNA binding"/>
    <property type="evidence" value="ECO:0007669"/>
    <property type="project" value="UniProtKB-KW"/>
</dbReference>
<evidence type="ECO:0000256" key="4">
    <source>
        <dbReference type="ARBA" id="ARBA00022763"/>
    </source>
</evidence>
<evidence type="ECO:0000313" key="18">
    <source>
        <dbReference type="EMBL" id="PDH42157.1"/>
    </source>
</evidence>
<dbReference type="PANTHER" id="PTHR47964">
    <property type="entry name" value="ATP-DEPENDENT DNA HELICASE HOMOLOG RECG, CHLOROPLASTIC"/>
    <property type="match status" value="1"/>
</dbReference>
<evidence type="ECO:0000256" key="15">
    <source>
        <dbReference type="RuleBase" id="RU363016"/>
    </source>
</evidence>
<dbReference type="InterPro" id="IPR012340">
    <property type="entry name" value="NA-bd_OB-fold"/>
</dbReference>
<dbReference type="NCBIfam" id="NF008168">
    <property type="entry name" value="PRK10917.2-2"/>
    <property type="match status" value="1"/>
</dbReference>
<dbReference type="InterPro" id="IPR033454">
    <property type="entry name" value="RecG_wedge"/>
</dbReference>
<evidence type="ECO:0000313" key="19">
    <source>
        <dbReference type="Proteomes" id="UP000219327"/>
    </source>
</evidence>
<keyword evidence="10 15" id="KW-0234">DNA repair</keyword>
<dbReference type="NCBIfam" id="NF008163">
    <property type="entry name" value="PRK10917.1-1"/>
    <property type="match status" value="1"/>
</dbReference>
<evidence type="ECO:0000256" key="9">
    <source>
        <dbReference type="ARBA" id="ARBA00023172"/>
    </source>
</evidence>
<evidence type="ECO:0000256" key="12">
    <source>
        <dbReference type="ARBA" id="ARBA00034617"/>
    </source>
</evidence>
<dbReference type="Pfam" id="PF00271">
    <property type="entry name" value="Helicase_C"/>
    <property type="match status" value="1"/>
</dbReference>
<dbReference type="EC" id="5.6.2.4" evidence="13 15"/>
<dbReference type="SUPFAM" id="SSF50249">
    <property type="entry name" value="Nucleic acid-binding proteins"/>
    <property type="match status" value="1"/>
</dbReference>
<evidence type="ECO:0000256" key="1">
    <source>
        <dbReference type="ARBA" id="ARBA00007504"/>
    </source>
</evidence>
<protein>
    <recommendedName>
        <fullName evidence="2 15">ATP-dependent DNA helicase RecG</fullName>
        <ecNumber evidence="13 15">5.6.2.4</ecNumber>
    </recommendedName>
</protein>
<dbReference type="Pfam" id="PF19833">
    <property type="entry name" value="RecG_dom3_C"/>
    <property type="match status" value="1"/>
</dbReference>
<evidence type="ECO:0000256" key="2">
    <source>
        <dbReference type="ARBA" id="ARBA00017846"/>
    </source>
</evidence>
<dbReference type="FunFam" id="3.40.50.300:FF:000391">
    <property type="entry name" value="ATP-dependent DNA helicase RecG"/>
    <property type="match status" value="1"/>
</dbReference>
<dbReference type="SMART" id="SM00490">
    <property type="entry name" value="HELICc"/>
    <property type="match status" value="1"/>
</dbReference>
<evidence type="ECO:0000256" key="7">
    <source>
        <dbReference type="ARBA" id="ARBA00022840"/>
    </source>
</evidence>
<dbReference type="InterPro" id="IPR001650">
    <property type="entry name" value="Helicase_C-like"/>
</dbReference>
<dbReference type="PROSITE" id="PS51192">
    <property type="entry name" value="HELICASE_ATP_BIND_1"/>
    <property type="match status" value="1"/>
</dbReference>
<dbReference type="PANTHER" id="PTHR47964:SF1">
    <property type="entry name" value="ATP-DEPENDENT DNA HELICASE HOMOLOG RECG, CHLOROPLASTIC"/>
    <property type="match status" value="1"/>
</dbReference>
<comment type="similarity">
    <text evidence="1 15">Belongs to the helicase family. RecG subfamily.</text>
</comment>
<keyword evidence="7 15" id="KW-0067">ATP-binding</keyword>
<name>A0A2A5X125_9GAMM</name>
<comment type="catalytic activity">
    <reaction evidence="14 15">
        <text>ATP + H2O = ADP + phosphate + H(+)</text>
        <dbReference type="Rhea" id="RHEA:13065"/>
        <dbReference type="ChEBI" id="CHEBI:15377"/>
        <dbReference type="ChEBI" id="CHEBI:15378"/>
        <dbReference type="ChEBI" id="CHEBI:30616"/>
        <dbReference type="ChEBI" id="CHEBI:43474"/>
        <dbReference type="ChEBI" id="CHEBI:456216"/>
        <dbReference type="EC" id="5.6.2.4"/>
    </reaction>
</comment>
<dbReference type="InterPro" id="IPR027417">
    <property type="entry name" value="P-loop_NTPase"/>
</dbReference>
<feature type="domain" description="Helicase C-terminal" evidence="17">
    <location>
        <begin position="473"/>
        <end position="619"/>
    </location>
</feature>
<proteinExistence type="inferred from homology"/>
<dbReference type="GO" id="GO:0006281">
    <property type="term" value="P:DNA repair"/>
    <property type="evidence" value="ECO:0007669"/>
    <property type="project" value="UniProtKB-UniRule"/>
</dbReference>
<dbReference type="AlphaFoldDB" id="A0A2A5X125"/>
<evidence type="ECO:0000256" key="14">
    <source>
        <dbReference type="ARBA" id="ARBA00048988"/>
    </source>
</evidence>
<dbReference type="InterPro" id="IPR004609">
    <property type="entry name" value="ATP-dep_DNA_helicase_RecG"/>
</dbReference>
<comment type="catalytic activity">
    <reaction evidence="12 15">
        <text>Couples ATP hydrolysis with the unwinding of duplex DNA by translocating in the 3'-5' direction.</text>
        <dbReference type="EC" id="5.6.2.4"/>
    </reaction>
</comment>
<keyword evidence="6 15" id="KW-0347">Helicase</keyword>
<evidence type="ECO:0000259" key="16">
    <source>
        <dbReference type="PROSITE" id="PS51192"/>
    </source>
</evidence>
<dbReference type="PROSITE" id="PS51194">
    <property type="entry name" value="HELICASE_CTER"/>
    <property type="match status" value="1"/>
</dbReference>
<keyword evidence="3 15" id="KW-0547">Nucleotide-binding</keyword>
<dbReference type="Proteomes" id="UP000219327">
    <property type="component" value="Unassembled WGS sequence"/>
</dbReference>
<dbReference type="Pfam" id="PF00270">
    <property type="entry name" value="DEAD"/>
    <property type="match status" value="1"/>
</dbReference>
<accession>A0A2A5X125</accession>
<dbReference type="EMBL" id="NTKD01000001">
    <property type="protein sequence ID" value="PDH42157.1"/>
    <property type="molecule type" value="Genomic_DNA"/>
</dbReference>
<keyword evidence="11" id="KW-0413">Isomerase</keyword>
<dbReference type="SUPFAM" id="SSF52540">
    <property type="entry name" value="P-loop containing nucleoside triphosphate hydrolases"/>
    <property type="match status" value="1"/>
</dbReference>
<sequence>MKTLPDKLTDLKGVGPALAGKLNRLGIGSPEDLLFHLPMRYEDRTHITAIGSCRIGDTVLVEGVLDACDVAYGRRRSLLAYVSDGTGRVGLRFYYFSGTQQKNLKRARRVRAFGEIRRGASGPEIYHPEYQVNPAAGVEETLTPVYPATEGVTQARLRSLITPLLTTIDEPSVIQEITQLPGATLAEALRIVHKPQPNDDIASLLQGTHPAQKRLAFEELLAHQASMRLLRRHIGSEGAPVMKGMGSELATRFDRNMDFTLTTAQDRVLKEIAADMVQPLPMFRLLQGDVGSGKTIVAARTAVDVIESGYQVAIMAPTEILAEQHLLSFSEWLLPLGIEIAWLTGKVSGRARAQTLSRIASGDAPVIIGTHALFADDVMFHQLGLIVVDEQHRFGVQQRLSLREKGRSRAGMPHQLIMTATPIPRTLTMTLYSDMDVSIIEELPPGRIPVSTSVIPDKRRGDIVARVNQACAEGQQVYWVCTLIEDSDDAELQAAEETARMLTEALPDHRVALVHGRLKAQEKSDIMQRFREHSFDVLVATTVIEVGVNVPNANLMIIDNAERLGLAQLHQLRGRVGRGHDAGFCVLLYQPPLGPTAKARLDVMRRSTDGFLIAEQDLLIRGPGDILGERQSGDVQFRVADLIRDQDLLTEIRNRAATLTDSECLILMARWMRDPENLAQV</sequence>
<evidence type="ECO:0000256" key="13">
    <source>
        <dbReference type="ARBA" id="ARBA00034808"/>
    </source>
</evidence>
<dbReference type="InterPro" id="IPR045562">
    <property type="entry name" value="RecG_dom3_C"/>
</dbReference>
<keyword evidence="5 15" id="KW-0378">Hydrolase</keyword>
<keyword evidence="9 15" id="KW-0233">DNA recombination</keyword>